<feature type="repeat" description="ANK" evidence="17">
    <location>
        <begin position="460"/>
        <end position="492"/>
    </location>
</feature>
<evidence type="ECO:0000256" key="15">
    <source>
        <dbReference type="ARBA" id="ARBA00023212"/>
    </source>
</evidence>
<feature type="region of interest" description="Disordered" evidence="19">
    <location>
        <begin position="4632"/>
        <end position="4655"/>
    </location>
</feature>
<feature type="region of interest" description="Disordered" evidence="19">
    <location>
        <begin position="4297"/>
        <end position="4317"/>
    </location>
</feature>
<dbReference type="PANTHER" id="PTHR24123">
    <property type="entry name" value="ANKYRIN REPEAT-CONTAINING"/>
    <property type="match status" value="1"/>
</dbReference>
<dbReference type="GO" id="GO:0044218">
    <property type="term" value="C:other organism cell membrane"/>
    <property type="evidence" value="ECO:0007669"/>
    <property type="project" value="UniProtKB-KW"/>
</dbReference>
<feature type="region of interest" description="Disordered" evidence="19">
    <location>
        <begin position="2532"/>
        <end position="2551"/>
    </location>
</feature>
<evidence type="ECO:0000259" key="21">
    <source>
        <dbReference type="PROSITE" id="PS51145"/>
    </source>
</evidence>
<feature type="coiled-coil region" evidence="18">
    <location>
        <begin position="3377"/>
        <end position="3455"/>
    </location>
</feature>
<feature type="repeat" description="ANK" evidence="17">
    <location>
        <begin position="361"/>
        <end position="393"/>
    </location>
</feature>
<feature type="compositionally biased region" description="Polar residues" evidence="19">
    <location>
        <begin position="4718"/>
        <end position="4727"/>
    </location>
</feature>
<feature type="compositionally biased region" description="Basic and acidic residues" evidence="19">
    <location>
        <begin position="3862"/>
        <end position="3888"/>
    </location>
</feature>
<feature type="region of interest" description="Disordered" evidence="19">
    <location>
        <begin position="3828"/>
        <end position="3890"/>
    </location>
</feature>
<evidence type="ECO:0000256" key="2">
    <source>
        <dbReference type="ARBA" id="ARBA00004245"/>
    </source>
</evidence>
<dbReference type="Pfam" id="PF00791">
    <property type="entry name" value="ZU5"/>
    <property type="match status" value="1"/>
</dbReference>
<dbReference type="FunFam" id="1.25.40.20:FF:000095">
    <property type="entry name" value="Ankyrin 2, isoform J"/>
    <property type="match status" value="1"/>
</dbReference>
<evidence type="ECO:0000313" key="23">
    <source>
        <dbReference type="Proteomes" id="UP000886998"/>
    </source>
</evidence>
<dbReference type="Pfam" id="PF12796">
    <property type="entry name" value="Ank_2"/>
    <property type="match status" value="7"/>
</dbReference>
<dbReference type="Pfam" id="PF17809">
    <property type="entry name" value="UPA_2"/>
    <property type="match status" value="1"/>
</dbReference>
<dbReference type="PANTHER" id="PTHR24123:SF141">
    <property type="entry name" value="ANKYRIN 2, ISOFORM U"/>
    <property type="match status" value="1"/>
</dbReference>
<dbReference type="GO" id="GO:0044231">
    <property type="term" value="C:host cell presynaptic membrane"/>
    <property type="evidence" value="ECO:0007669"/>
    <property type="project" value="UniProtKB-KW"/>
</dbReference>
<feature type="region of interest" description="Disordered" evidence="19">
    <location>
        <begin position="2469"/>
        <end position="2495"/>
    </location>
</feature>
<dbReference type="InterPro" id="IPR040745">
    <property type="entry name" value="Ankyrin_UPA"/>
</dbReference>
<feature type="region of interest" description="Disordered" evidence="19">
    <location>
        <begin position="5185"/>
        <end position="5209"/>
    </location>
</feature>
<feature type="compositionally biased region" description="Low complexity" evidence="19">
    <location>
        <begin position="4643"/>
        <end position="4655"/>
    </location>
</feature>
<evidence type="ECO:0000256" key="6">
    <source>
        <dbReference type="ARBA" id="ARBA00022525"/>
    </source>
</evidence>
<dbReference type="InterPro" id="IPR000488">
    <property type="entry name" value="Death_dom"/>
</dbReference>
<dbReference type="FunFam" id="2.60.220.30:FF:000001">
    <property type="entry name" value="Ankyrin-3 isoform 2"/>
    <property type="match status" value="1"/>
</dbReference>
<sequence>TDGNASFLRAARSGNVEKIIEHLKGNIDINTSNANGLNALHLASKEGNVNVVTELLKRGANVNAATKKGNTALHIASLAGQEEVVKVLVQLGANVNVQSQNGFTPLYMAAQENHDSVVSFLLANGANQSLATEDGFTPLAVALQQGHDKVVAVLLENDTKGRVRLPALHIAAKKDDCKAATLLLQSDHNPDVTSKSGFTPLHIAAHYGNENIAKILLSKGADVNYAAKHQITPLHVASKWGKMNMVVLLLENGANIEAATRDGLTPLHCAARSGHDQVVDLLLEKGAPFLAKTKNGLAPLHMASQGDHVDSARILLYHKAPVDDVTVDYLTALHVAAHCGHVKVAKLLLDRKADPNARALNGFTPLHIACKKNRIKVVELLLKHGASIEATTESGLTPLHVASFMGCMNIVIYLIQNGANPDVPTVRGETPLHLAARANQTDIIRILLRNGASVDARAREEQTPLHIAARLGNVDIVSLLLQHGAAVDATTKDMYTALHIAAKEDQEEVASSLLDHGASLTSTTKKGFTPLHLAAKYGNIKVARLLIQKEAPVDAQGKNGVTPLHVAAHYDHVNVALLLLDKGASPHAMAKNGYTPLHIAAKKNQMDIASTLLEYGAKTNSESKAGFTPLHLSSQEGHADMSSLLIENKADVNHKANNGLTPLHLCAQDDRVNVAHILVAHKAEIGPQTKAGYTPLHVASHFGQINMVRFLLQNRANVQTTTSHGYTPLHQAAQQGHTLVVNLLLENQASPNVTTTQGQTPLSIAQRLGYISVVETLKVVTETTVTTTTTTVTEEKYKVVAPETMQETFMTDSEDEGGADFDEAAIFGKPTHATHVYLPYLEGQNFQMSEEAMLGDQSYGYLTADEMKSLGDDSLPIDVTKDEKHHDIMHSVKQFGAPMVEEDKLSPQHVTPVESGFSEKFSPDNIDLARVPVHAGRFSWIDEYYYSSLPKGMLRSRFLVSFMVDARGGAMRGCRHSGVRIIIPPRKASMPMRITCRYLRKEKLIHPPPLMEGEACASRILEMGPVGARFLGPVIIEVPHFASTRGKEREITILRSDTGESWREHVLEASEEAVQEVLNESFEGEELNALEDLNTNRITRILTTDFPQYFAIITRVRQEVHGVGPEGGMVSSTVVPQVQAIFPEGALTKKIRVGLQAQPIAPELVAKLLGNRVAVSPIVTVEPRRRKFHKPITLTIPVPQAATKGMINQYSGDAPTLRLLCSITGGSSKAQWEDVTGSTPLTFVNDCVSFTTTVSARFWLMDCRQVNEVTRFATELYQEAVYVPFMSKFVIFAKRYDPYEAQLRVFCMTDDKEDKTLECQENFTEVAKSRDVEVLEGKLQYLEFAGNIAPVTKSGEQLKFPFQAFHENRLPFTIRVKDPHIEPMGRIAFMREPKAGRGEPPQIPICNLNVALPDIIHTDSSADVIELVTLEKRYDFIQEAGLSKPELIHRADLRLSDIAQGLDKDWVLLAQQLDMSENDIAQIKADSTSDQSEQALMMLRLWLQKSGSKATGNELEKGLRKINREDIIKNCMFNVELVTDDVEKAVAKVHLDQSGFDVFKEELGSSREASMRRGASLDISYDEQDIMKEAESAAETSSETGSLFERDQISQALTDDKELICQKDESSKCNIEDVSALFPKCKKTSVQQSEETTFPNSNIHTSDVINNSQMNQTSSFNITESNNKTGINKEEHVIVPISQDLRKLHEFWPPDKIILSQSNGVHTKPTEPISSSHPSESKTSINNQQSVSKDKDIDNILHETLVNNITKEKIMNISNVTVTENGAKGPFNDNILLNKEADKSVDVNDLGYCSMDKDSSTSPTFSDSTKLVSLNLVSKDTSLESKIESPVITPSQEQNILADNLLLLEQKSNLQLMEDKNMSQIEPAIVSSENPVKDIKSNSNVIVATSESIKVASVASNSGSDIICTPVVECVTTSTVISVEHENSKPENSKVEDARIRRASKTPPPSPVDEAGRDFDNADKVKEILLSQSLLHDKFKDDNLKGPAEVEQKLVETSGRQEIPARLTESETWPSLELDTSQVSISSLPEDEKSEPTTATVSDAVALAADTDDNVEATEEKEPDEDLDDEALSPTKFKDLCSKKVSPTKSVFEGKIMFSPKLPASVQLSSEKILSLQELPLSPVKEVSEIETKETCTSPCSEKLETVKPNQLISTRKGFRTRKRLSPIHDVHKFEPKPPSKIDRGLSPIAVFTAGPSGVEKEANDYLVQTYDAPSMQEPKPQPDNYCSKSTEMSPNTTLGMKQAKESIIIKDTHTNEHGLPVTKISAGSQFSSVSSPSKSSIDEKESVILDMSTKSIVSSEKSLDENLIKVEKSTSPFSDVMLDTGIGTESPVTADTASSPFLPDVQSPSSLSFQSSSANMMKEHCSTQTIHIEMLSAHTSPIDGPFSLQDSNLSFCPTESSLKSDSLDDLSKTLGTPSSDNVEPDAVLELMHSQQEFQKSSVKDFLQEHMSDDTGNLTETDDLPSLSRDHGTRDSSIADEDNNALNKILVIESFRNVFATEPPFSIVSSRKTMKKDVDKKKLKKRGVGPDTLSTLHDQLLSEESALESSTDSGVDLKETSHSYTYCNVADYSDASSKEDVEDKTHSKTETHIKKTSYIVTASSPKLEEHSQYSENLQEKLAEVEKQILKDTSEYEISETNVIYAQDILEPSMEESMKTSKVVEGEQFLDLDSVNVIEELCVKRKIKEYTGIVDFDKPKGIKKDEKVESTVSESLEQPTKFLEQVEQQLVCKTALRTFVSPTAEIDSIYAQQIFSDLPNKDDSSYSPKDVKSPISPTASVKEDIIVPHKANYGFSTSEQLMVFKEATQIVTLPSESISIDETRTSNKLLTEHSILASKSDQSHIPDIATEDVPRVIQTTQVIQTTTVMTVQTPEVQSVEEGCLPVAASLTSETELTESPHSPELSFAEKRDFFQKLSQSSSSNATPTHTMKDIDDKIETVAVEDFYPPPSPDEQLSFKECLKFFENSTESQSPKPEIKDIKKEVWTVVGEESEYEDLRHDSVSDVSDIEKERDMEVVEVFEKRRSTVSIDEQVSLPLHENKEVQETVFDSTKDAKVEVVVKTFVPGSEMLEICSVENIHQPGGEVSSKSTRVEEMISQIRTITEVKEVIESQIPDEKQIDEPELKTELPLDSLEIISTIEKEVEVLPTDGTDKEKLPSNEEFISKTFKTFTESSYEVSRASVGAFKKDTIEKLENKWQRESPDNISVVKDTMEPSLGKSEIFICTEETLDNVKKILSVADAESNVVIRQNEPTTSSMSDQIQETIEKTICIEQMKGPSEIITKVVEQFEVNDVEEPTESVFSDVKAKLVEQSEKQMKDVEEMTIVETRSITMQQFEEKIGDVGDSVEKKLRNITEIKSKLIEQSEKQIKDVEESVEKGTGDITETKLKLIVQSEEKIKDAEKSVEKAISDFTEIESNLSEDTEKQVKDVEKSIEKETRDVIGTKSELIDQTQVKIKDVKMSVEKVISDFTEIESKLSEGTEKQVKDVEKSIEKETRDVIETKSELIDQTQVKIKDVEMSVEKVISDFTEIESKLSEDTEKQVKDVEKSIGKETRDVIETKSELVDQTQIQIKDVEMSVEKTISDFTEMKSKLIEQSEKQIKDVGESIEKATSDFMETKSKLIEQSEAQIKDVEESIEKLSDNLKEIKSEIAELSDEKVKDVEESVDKAIDDFTEIKSELSELSKKQIKDVETKIEKVIEDVSGTKSKLIEQSEHETEDSAEPSEKITIDFKMVTTKVAEQPLEQSKDTDKSAYLREIESEIKDAKEIVAGIALTTSESKVITEKIEESKISKSVTSEDKKIEIPCEDKEGSIISVDQRSSSLELLEQSKGDSKEDPYVTASEMLSPDDRHVSEVSDERALTDLESKASDHSELSISRPDQITLILDKTVASKSESLDSDQISDSDIIALKEKIQAEREAGLQFEESFARSVGSNEERSDSCFSSLKDQSVEIEFLPVLEVSEDVCKEAVDKTGHEALGTPCSFHKEMDFEDKHMESQGSLEEIERNKIISEFQLEKHSPSSTGLGTVEKAEYEEVEKKDQAGLEEMIFKKSLICEKSSKETVQSVEVTQFTEHSTEVYSVPSEKLIEKFSSKKIHIESSSDGKDKGYTSHKLGKFLDSVTQQSQEGSIQLPSDVTPVHKRTEEWIDQSGEILLREGELLDSAENGLFEDRPPTLDDEQHKRSSPTAESFDDKARVEQCDTDVMMQLLDFVSRNDIELSEVRTEDEAPDIEEDVSPTAEEEIYNRISCEEPKVEEKVPAKEIKEKSPECLKVIESENLLLSPQRSSFDSVTSPSRKDAPSETVETVVDMKYHESSGRNGRMHPQSSLEVEVGSRDSEDAGYYDPDREIVPLSFVEEESLAKVEIKTGKPIESLKTEVPEIKDLKDALQDTVIESEKHLPSEVEQLSSGKMTEVTTVTKVVSETTTAESLPKELEQVTVEVQGAIESLPEGFSISEPEQVTQDVVQQEMQLERKTDVTIGKEHAQQSFEESVLTEDEVDHELESDANIASGLAPCAFVNTAFAGAELIDKVEQAAPIRARSPYEVIRGDQSESIEQVVHPVEESKDLPSTVTRTTYVTKHTEMRHRPMLQNIPSEISEEDLVEREIGSPVLRLEAFGFPGHPETHTEENVTTETTTSDSGTVTKTTVITRVTTRTSVLHDESSDGDEGSLEKYSQLQATEGDLSEGIVKKKESDTLESIDVDQHSGTSISETLPKSEDEDMHQDSIITTTITKTVTERTMSANGKMEEPLDSLPCPAKPQADEVIESYEAFEETQAKQILNGPGEVDYHQEYDYSDEYPQSKWSTEQYGYADPSCSDSPFKESLAPNEMRKSRYSSLSDDVIDYEIGEILKSEHQFEDIIERPMTPEPPVDEYSDPRIISKPEVAGSTLSEYELKEKDDSLFEEGEPISSPALSPDDSRSGFAYGMQFEKDALDVAEEAMDIDSDPYSEEKEPAYAYGMRYERDAGLEDEDVPCYGDLYTHEEEDEDALENGDKVKVVLKPKKEPDYDILAGRKYFSKNVEIDELSVSSLQEFEHLEAEIVSGRKSSIGSLDSLNDKAPNSKSGDHDDVSMSSLTEFERLERECLEVEKIDPAMQESITQLSEIEEGHESQASETSQENKSDGCKDEELSIIEEYDHHLGDIDNIILKVESESKDELPFQYLLKQVPKPSDAFKGEISNEGDKTAEVVRKSDSKTEHASCTFTSESCMLISQQSQEHLTKSNGKSDDIDQDSLRDEISLKPDSLAEDPRHEYLDSLHEGKCDDDDSLQGDIPDEMRDSLLEERHLEDDSLHDMDILPDESSLSMESSFAAAISHDSSKADDHIKGKKADSVAVPTTLESSFITTLKDEKVEIIVSELPKHDIMLSSTDSLEQSSSAAAAFHFESESAMSTSLTGALASEDNTMISSTDTLEHEGRITFRYEDIPVDDLEILVKDGRKVIVDSEGNIQTEYDMKHFLESEDNLNDFNLSSKTFTEIKLPSTSTVQVQSAVTSISYTGEPDDLRTKIHQSITDGTEKESKFESTYSDPDVEVEEIHTTDEYGNPKVIKKMKKVITTKTQFSSSSSSENVEEKLKEFLREHAAGDKAGLGEEVVQEERSIDDKGNVLLVRTVQQQILSEPEVHSRTFTGPNAATLSEEYVKRFKDSSPTDDICEYEKIDDEGNVVRVTQQVVIKPEVHSVSFSGPNAREQMAEYMRQFTSMSQSGDARESSQSFSTIQVTTTTTEQDPEDVPSESGSLGMSGIECIQTTTSSSTPESSGQIVRTTTTTCTSFSSTDDTAQPGETTHHATSS</sequence>
<dbReference type="GO" id="GO:0005576">
    <property type="term" value="C:extracellular region"/>
    <property type="evidence" value="ECO:0007669"/>
    <property type="project" value="UniProtKB-SubCell"/>
</dbReference>
<dbReference type="InterPro" id="IPR051165">
    <property type="entry name" value="Multifunctional_ANK_Repeat"/>
</dbReference>
<feature type="compositionally biased region" description="Polar residues" evidence="19">
    <location>
        <begin position="1728"/>
        <end position="1747"/>
    </location>
</feature>
<feature type="region of interest" description="Disordered" evidence="19">
    <location>
        <begin position="1939"/>
        <end position="1976"/>
    </location>
</feature>
<dbReference type="Gene3D" id="2.60.40.2660">
    <property type="match status" value="1"/>
</dbReference>
<feature type="region of interest" description="Disordered" evidence="19">
    <location>
        <begin position="4178"/>
        <end position="4210"/>
    </location>
</feature>
<feature type="non-terminal residue" evidence="22">
    <location>
        <position position="1"/>
    </location>
</feature>
<name>A0A8X6ICY9_9ARAC</name>
<feature type="repeat" description="ANK" evidence="17">
    <location>
        <begin position="427"/>
        <end position="459"/>
    </location>
</feature>
<feature type="repeat" description="ANK" evidence="17">
    <location>
        <begin position="134"/>
        <end position="157"/>
    </location>
</feature>
<evidence type="ECO:0000256" key="4">
    <source>
        <dbReference type="ARBA" id="ARBA00022483"/>
    </source>
</evidence>
<feature type="repeat" description="ANK" evidence="17">
    <location>
        <begin position="724"/>
        <end position="756"/>
    </location>
</feature>
<feature type="compositionally biased region" description="Polar residues" evidence="19">
    <location>
        <begin position="4297"/>
        <end position="4308"/>
    </location>
</feature>
<evidence type="ECO:0000256" key="3">
    <source>
        <dbReference type="ARBA" id="ARBA00004613"/>
    </source>
</evidence>
<feature type="repeat" description="ANK" evidence="17">
    <location>
        <begin position="526"/>
        <end position="558"/>
    </location>
</feature>
<dbReference type="Gene3D" id="1.25.40.20">
    <property type="entry name" value="Ankyrin repeat-containing domain"/>
    <property type="match status" value="3"/>
</dbReference>
<feature type="compositionally biased region" description="Polar residues" evidence="19">
    <location>
        <begin position="5712"/>
        <end position="5728"/>
    </location>
</feature>
<feature type="region of interest" description="Disordered" evidence="19">
    <location>
        <begin position="4877"/>
        <end position="4935"/>
    </location>
</feature>
<dbReference type="SMART" id="SM00218">
    <property type="entry name" value="ZU5"/>
    <property type="match status" value="1"/>
</dbReference>
<protein>
    <submittedName>
        <fullName evidence="22">Ankyrin-3</fullName>
    </submittedName>
</protein>
<dbReference type="SUPFAM" id="SSF47986">
    <property type="entry name" value="DEATH domain"/>
    <property type="match status" value="1"/>
</dbReference>
<feature type="repeat" description="ANK" evidence="17">
    <location>
        <begin position="328"/>
        <end position="360"/>
    </location>
</feature>
<feature type="region of interest" description="Disordered" evidence="19">
    <location>
        <begin position="3721"/>
        <end position="3740"/>
    </location>
</feature>
<evidence type="ECO:0000256" key="14">
    <source>
        <dbReference type="ARBA" id="ARBA00023136"/>
    </source>
</evidence>
<dbReference type="PROSITE" id="PS50017">
    <property type="entry name" value="DEATH_DOMAIN"/>
    <property type="match status" value="1"/>
</dbReference>
<evidence type="ECO:0000256" key="13">
    <source>
        <dbReference type="ARBA" id="ARBA00023043"/>
    </source>
</evidence>
<evidence type="ECO:0000256" key="10">
    <source>
        <dbReference type="ARBA" id="ARBA00022699"/>
    </source>
</evidence>
<feature type="repeat" description="ANK" evidence="17">
    <location>
        <begin position="658"/>
        <end position="690"/>
    </location>
</feature>
<dbReference type="SUPFAM" id="SSF48403">
    <property type="entry name" value="Ankyrin repeat"/>
    <property type="match status" value="2"/>
</dbReference>
<feature type="compositionally biased region" description="Polar residues" evidence="19">
    <location>
        <begin position="5061"/>
        <end position="5076"/>
    </location>
</feature>
<feature type="compositionally biased region" description="Acidic residues" evidence="19">
    <location>
        <begin position="4241"/>
        <end position="4256"/>
    </location>
</feature>
<evidence type="ECO:0000256" key="9">
    <source>
        <dbReference type="ARBA" id="ARBA00022656"/>
    </source>
</evidence>
<evidence type="ECO:0000256" key="17">
    <source>
        <dbReference type="PROSITE-ProRule" id="PRU00023"/>
    </source>
</evidence>
<evidence type="ECO:0000256" key="1">
    <source>
        <dbReference type="ARBA" id="ARBA00004175"/>
    </source>
</evidence>
<keyword evidence="11" id="KW-0677">Repeat</keyword>
<feature type="repeat" description="ANK" evidence="17">
    <location>
        <begin position="559"/>
        <end position="591"/>
    </location>
</feature>
<feature type="repeat" description="ANK" evidence="17">
    <location>
        <begin position="295"/>
        <end position="327"/>
    </location>
</feature>
<keyword evidence="5" id="KW-0963">Cytoplasm</keyword>
<dbReference type="EMBL" id="BMAV01025355">
    <property type="protein sequence ID" value="GFS40818.1"/>
    <property type="molecule type" value="Genomic_DNA"/>
</dbReference>
<feature type="region of interest" description="Disordered" evidence="19">
    <location>
        <begin position="5712"/>
        <end position="5802"/>
    </location>
</feature>
<feature type="repeat" description="ANK" evidence="17">
    <location>
        <begin position="196"/>
        <end position="228"/>
    </location>
</feature>
<dbReference type="Pfam" id="PF00531">
    <property type="entry name" value="Death"/>
    <property type="match status" value="1"/>
</dbReference>
<dbReference type="SMART" id="SM00248">
    <property type="entry name" value="ANK"/>
    <property type="match status" value="23"/>
</dbReference>
<keyword evidence="9" id="KW-0800">Toxin</keyword>
<dbReference type="GO" id="GO:0016020">
    <property type="term" value="C:membrane"/>
    <property type="evidence" value="ECO:0007669"/>
    <property type="project" value="UniProtKB-ARBA"/>
</dbReference>
<dbReference type="GO" id="GO:0006887">
    <property type="term" value="P:exocytosis"/>
    <property type="evidence" value="ECO:0007669"/>
    <property type="project" value="UniProtKB-KW"/>
</dbReference>
<feature type="region of interest" description="Disordered" evidence="19">
    <location>
        <begin position="4708"/>
        <end position="4739"/>
    </location>
</feature>
<keyword evidence="6" id="KW-0964">Secreted</keyword>
<feature type="domain" description="Death" evidence="20">
    <location>
        <begin position="1451"/>
        <end position="1529"/>
    </location>
</feature>
<feature type="coiled-coil region" evidence="18">
    <location>
        <begin position="2623"/>
        <end position="2650"/>
    </location>
</feature>
<dbReference type="PROSITE" id="PS50297">
    <property type="entry name" value="ANK_REP_REGION"/>
    <property type="match status" value="21"/>
</dbReference>
<comment type="subcellular location">
    <subcellularLocation>
        <location evidence="2">Cytoplasm</location>
        <location evidence="2">Cytoskeleton</location>
    </subcellularLocation>
    <subcellularLocation>
        <location evidence="3">Secreted</location>
    </subcellularLocation>
    <subcellularLocation>
        <location evidence="1">Target cell membrane</location>
    </subcellularLocation>
</comment>
<dbReference type="GO" id="GO:0007165">
    <property type="term" value="P:signal transduction"/>
    <property type="evidence" value="ECO:0007669"/>
    <property type="project" value="InterPro"/>
</dbReference>
<keyword evidence="18" id="KW-0175">Coiled coil</keyword>
<dbReference type="GO" id="GO:0005856">
    <property type="term" value="C:cytoskeleton"/>
    <property type="evidence" value="ECO:0007669"/>
    <property type="project" value="UniProtKB-SubCell"/>
</dbReference>
<feature type="region of interest" description="Disordered" evidence="19">
    <location>
        <begin position="5061"/>
        <end position="5085"/>
    </location>
</feature>
<dbReference type="InterPro" id="IPR002110">
    <property type="entry name" value="Ankyrin_rpt"/>
</dbReference>
<feature type="coiled-coil region" evidence="18">
    <location>
        <begin position="3609"/>
        <end position="3701"/>
    </location>
</feature>
<dbReference type="SMART" id="SM00005">
    <property type="entry name" value="DEATH"/>
    <property type="match status" value="1"/>
</dbReference>
<accession>A0A8X6ICY9</accession>
<dbReference type="FunFam" id="1.25.40.20:FF:000001">
    <property type="entry name" value="Ankyrin-2 isoform 2"/>
    <property type="match status" value="1"/>
</dbReference>
<gene>
    <name evidence="22" type="primary">Ank3</name>
    <name evidence="22" type="ORF">TNIN_309911</name>
</gene>
<keyword evidence="15" id="KW-0206">Cytoskeleton</keyword>
<feature type="repeat" description="ANK" evidence="17">
    <location>
        <begin position="35"/>
        <end position="67"/>
    </location>
</feature>
<feature type="compositionally biased region" description="Basic and acidic residues" evidence="19">
    <location>
        <begin position="1939"/>
        <end position="1956"/>
    </location>
</feature>
<dbReference type="PRINTS" id="PR01415">
    <property type="entry name" value="ANKYRIN"/>
</dbReference>
<dbReference type="InterPro" id="IPR036770">
    <property type="entry name" value="Ankyrin_rpt-contain_sf"/>
</dbReference>
<evidence type="ECO:0000256" key="18">
    <source>
        <dbReference type="SAM" id="Coils"/>
    </source>
</evidence>
<evidence type="ECO:0000256" key="11">
    <source>
        <dbReference type="ARBA" id="ARBA00022737"/>
    </source>
</evidence>
<feature type="repeat" description="ANK" evidence="17">
    <location>
        <begin position="493"/>
        <end position="525"/>
    </location>
</feature>
<feature type="compositionally biased region" description="Polar residues" evidence="19">
    <location>
        <begin position="5792"/>
        <end position="5802"/>
    </location>
</feature>
<feature type="compositionally biased region" description="Basic and acidic residues" evidence="19">
    <location>
        <begin position="4183"/>
        <end position="4196"/>
    </location>
</feature>
<organism evidence="22 23">
    <name type="scientific">Trichonephila inaurata madagascariensis</name>
    <dbReference type="NCBI Taxonomy" id="2747483"/>
    <lineage>
        <taxon>Eukaryota</taxon>
        <taxon>Metazoa</taxon>
        <taxon>Ecdysozoa</taxon>
        <taxon>Arthropoda</taxon>
        <taxon>Chelicerata</taxon>
        <taxon>Arachnida</taxon>
        <taxon>Araneae</taxon>
        <taxon>Araneomorphae</taxon>
        <taxon>Entelegynae</taxon>
        <taxon>Araneoidea</taxon>
        <taxon>Nephilidae</taxon>
        <taxon>Trichonephila</taxon>
        <taxon>Trichonephila inaurata</taxon>
    </lineage>
</organism>
<feature type="region of interest" description="Disordered" evidence="19">
    <location>
        <begin position="5105"/>
        <end position="5142"/>
    </location>
</feature>
<feature type="compositionally biased region" description="Polar residues" evidence="19">
    <location>
        <begin position="2026"/>
        <end position="2043"/>
    </location>
</feature>
<feature type="region of interest" description="Disordered" evidence="19">
    <location>
        <begin position="2011"/>
        <end position="2087"/>
    </location>
</feature>
<dbReference type="FunFam" id="1.25.40.20:FF:000003">
    <property type="entry name" value="Ankyrin, isoform B"/>
    <property type="match status" value="1"/>
</dbReference>
<keyword evidence="12" id="KW-0638">Presynaptic neurotoxin</keyword>
<dbReference type="InterPro" id="IPR000906">
    <property type="entry name" value="ZU5_dom"/>
</dbReference>
<dbReference type="OrthoDB" id="20872at2759"/>
<feature type="compositionally biased region" description="Acidic residues" evidence="19">
    <location>
        <begin position="2066"/>
        <end position="2087"/>
    </location>
</feature>
<keyword evidence="16" id="KW-1053">Target membrane</keyword>
<feature type="compositionally biased region" description="Basic and acidic residues" evidence="19">
    <location>
        <begin position="5119"/>
        <end position="5142"/>
    </location>
</feature>
<reference evidence="22" key="1">
    <citation type="submission" date="2020-08" db="EMBL/GenBank/DDBJ databases">
        <title>Multicomponent nature underlies the extraordinary mechanical properties of spider dragline silk.</title>
        <authorList>
            <person name="Kono N."/>
            <person name="Nakamura H."/>
            <person name="Mori M."/>
            <person name="Yoshida Y."/>
            <person name="Ohtoshi R."/>
            <person name="Malay A.D."/>
            <person name="Moran D.A.P."/>
            <person name="Tomita M."/>
            <person name="Numata K."/>
            <person name="Arakawa K."/>
        </authorList>
    </citation>
    <scope>NUCLEOTIDE SEQUENCE</scope>
</reference>
<feature type="compositionally biased region" description="Low complexity" evidence="19">
    <location>
        <begin position="5759"/>
        <end position="5789"/>
    </location>
</feature>
<feature type="domain" description="ZU5" evidence="21">
    <location>
        <begin position="958"/>
        <end position="1115"/>
    </location>
</feature>
<keyword evidence="23" id="KW-1185">Reference proteome</keyword>
<evidence type="ECO:0000256" key="8">
    <source>
        <dbReference type="ARBA" id="ARBA00022553"/>
    </source>
</evidence>
<dbReference type="Gene3D" id="2.60.220.30">
    <property type="match status" value="2"/>
</dbReference>
<keyword evidence="8" id="KW-0597">Phosphoprotein</keyword>
<evidence type="ECO:0000313" key="22">
    <source>
        <dbReference type="EMBL" id="GFS40818.1"/>
    </source>
</evidence>
<dbReference type="FunFam" id="2.60.220.30:FF:000002">
    <property type="entry name" value="Ankyrin-3 isoform 2"/>
    <property type="match status" value="1"/>
</dbReference>
<feature type="region of interest" description="Disordered" evidence="19">
    <location>
        <begin position="1717"/>
        <end position="1750"/>
    </location>
</feature>
<feature type="compositionally biased region" description="Basic and acidic residues" evidence="19">
    <location>
        <begin position="3842"/>
        <end position="3852"/>
    </location>
</feature>
<dbReference type="CDD" id="cd08317">
    <property type="entry name" value="Death_ank"/>
    <property type="match status" value="1"/>
</dbReference>
<keyword evidence="10" id="KW-0528">Neurotoxin</keyword>
<feature type="repeat" description="ANK" evidence="17">
    <location>
        <begin position="68"/>
        <end position="100"/>
    </location>
</feature>
<feature type="repeat" description="ANK" evidence="17">
    <location>
        <begin position="592"/>
        <end position="624"/>
    </location>
</feature>
<feature type="repeat" description="ANK" evidence="17">
    <location>
        <begin position="262"/>
        <end position="294"/>
    </location>
</feature>
<evidence type="ECO:0000256" key="19">
    <source>
        <dbReference type="SAM" id="MobiDB-lite"/>
    </source>
</evidence>
<dbReference type="Gene3D" id="1.10.533.10">
    <property type="entry name" value="Death Domain, Fas"/>
    <property type="match status" value="1"/>
</dbReference>
<feature type="compositionally biased region" description="Basic and acidic residues" evidence="19">
    <location>
        <begin position="5194"/>
        <end position="5209"/>
    </location>
</feature>
<feature type="repeat" description="ANK" evidence="17">
    <location>
        <begin position="394"/>
        <end position="426"/>
    </location>
</feature>
<dbReference type="Pfam" id="PF00023">
    <property type="entry name" value="Ank"/>
    <property type="match status" value="4"/>
</dbReference>
<evidence type="ECO:0000256" key="5">
    <source>
        <dbReference type="ARBA" id="ARBA00022490"/>
    </source>
</evidence>
<dbReference type="PROSITE" id="PS51145">
    <property type="entry name" value="ZU5"/>
    <property type="match status" value="2"/>
</dbReference>
<dbReference type="InterPro" id="IPR011029">
    <property type="entry name" value="DEATH-like_dom_sf"/>
</dbReference>
<keyword evidence="4" id="KW-0268">Exocytosis</keyword>
<proteinExistence type="predicted"/>
<keyword evidence="13 17" id="KW-0040">ANK repeat</keyword>
<feature type="domain" description="ZU5" evidence="21">
    <location>
        <begin position="1117"/>
        <end position="1264"/>
    </location>
</feature>
<feature type="coiled-coil region" evidence="18">
    <location>
        <begin position="3493"/>
        <end position="3520"/>
    </location>
</feature>
<feature type="region of interest" description="Disordered" evidence="19">
    <location>
        <begin position="2415"/>
        <end position="2439"/>
    </location>
</feature>
<feature type="repeat" description="ANK" evidence="17">
    <location>
        <begin position="625"/>
        <end position="657"/>
    </location>
</feature>
<evidence type="ECO:0000256" key="12">
    <source>
        <dbReference type="ARBA" id="ARBA00023028"/>
    </source>
</evidence>
<keyword evidence="14" id="KW-0472">Membrane</keyword>
<evidence type="ECO:0000256" key="7">
    <source>
        <dbReference type="ARBA" id="ARBA00022537"/>
    </source>
</evidence>
<comment type="caution">
    <text evidence="22">The sequence shown here is derived from an EMBL/GenBank/DDBJ whole genome shotgun (WGS) entry which is preliminary data.</text>
</comment>
<keyword evidence="7" id="KW-1052">Target cell membrane</keyword>
<feature type="repeat" description="ANK" evidence="17">
    <location>
        <begin position="229"/>
        <end position="261"/>
    </location>
</feature>
<dbReference type="PROSITE" id="PS50088">
    <property type="entry name" value="ANK_REPEAT"/>
    <property type="match status" value="21"/>
</dbReference>
<dbReference type="GO" id="GO:0090729">
    <property type="term" value="F:toxin activity"/>
    <property type="evidence" value="ECO:0007669"/>
    <property type="project" value="UniProtKB-KW"/>
</dbReference>
<evidence type="ECO:0000259" key="20">
    <source>
        <dbReference type="PROSITE" id="PS50017"/>
    </source>
</evidence>
<feature type="repeat" description="ANK" evidence="17">
    <location>
        <begin position="691"/>
        <end position="723"/>
    </location>
</feature>
<evidence type="ECO:0000256" key="16">
    <source>
        <dbReference type="ARBA" id="ARBA00023298"/>
    </source>
</evidence>
<feature type="region of interest" description="Disordered" evidence="19">
    <location>
        <begin position="4236"/>
        <end position="4261"/>
    </location>
</feature>
<dbReference type="Proteomes" id="UP000886998">
    <property type="component" value="Unassembled WGS sequence"/>
</dbReference>
<feature type="repeat" description="ANK" evidence="17">
    <location>
        <begin position="101"/>
        <end position="133"/>
    </location>
</feature>